<evidence type="ECO:0000259" key="2">
    <source>
        <dbReference type="Pfam" id="PF01789"/>
    </source>
</evidence>
<dbReference type="InterPro" id="IPR016123">
    <property type="entry name" value="Mog1/PsbP_a/b/a-sand"/>
</dbReference>
<feature type="domain" description="PsbP C-terminal" evidence="2">
    <location>
        <begin position="308"/>
        <end position="365"/>
    </location>
</feature>
<dbReference type="GO" id="GO:0009654">
    <property type="term" value="C:photosystem II oxygen evolving complex"/>
    <property type="evidence" value="ECO:0007669"/>
    <property type="project" value="InterPro"/>
</dbReference>
<protein>
    <recommendedName>
        <fullName evidence="2">PsbP C-terminal domain-containing protein</fullName>
    </recommendedName>
</protein>
<feature type="region of interest" description="Disordered" evidence="1">
    <location>
        <begin position="277"/>
        <end position="306"/>
    </location>
</feature>
<feature type="region of interest" description="Disordered" evidence="1">
    <location>
        <begin position="158"/>
        <end position="203"/>
    </location>
</feature>
<evidence type="ECO:0000313" key="3">
    <source>
        <dbReference type="EMBL" id="KAG2487221.1"/>
    </source>
</evidence>
<reference evidence="3" key="1">
    <citation type="journal article" date="2020" name="bioRxiv">
        <title>Comparative genomics of Chlamydomonas.</title>
        <authorList>
            <person name="Craig R.J."/>
            <person name="Hasan A.R."/>
            <person name="Ness R.W."/>
            <person name="Keightley P.D."/>
        </authorList>
    </citation>
    <scope>NUCLEOTIDE SEQUENCE</scope>
    <source>
        <strain evidence="3">CCAP 11/70</strain>
    </source>
</reference>
<feature type="compositionally biased region" description="Low complexity" evidence="1">
    <location>
        <begin position="16"/>
        <end position="27"/>
    </location>
</feature>
<gene>
    <name evidence="3" type="ORF">HYH03_014194</name>
</gene>
<dbReference type="InterPro" id="IPR002683">
    <property type="entry name" value="PsbP_C"/>
</dbReference>
<dbReference type="AlphaFoldDB" id="A0A835XS30"/>
<dbReference type="SUPFAM" id="SSF55724">
    <property type="entry name" value="Mog1p/PsbP-like"/>
    <property type="match status" value="1"/>
</dbReference>
<dbReference type="GO" id="GO:0005509">
    <property type="term" value="F:calcium ion binding"/>
    <property type="evidence" value="ECO:0007669"/>
    <property type="project" value="InterPro"/>
</dbReference>
<dbReference type="Gene3D" id="3.40.1000.10">
    <property type="entry name" value="Mog1/PsbP, alpha/beta/alpha sandwich"/>
    <property type="match status" value="1"/>
</dbReference>
<feature type="region of interest" description="Disordered" evidence="1">
    <location>
        <begin position="1"/>
        <end position="65"/>
    </location>
</feature>
<dbReference type="PANTHER" id="PTHR31407:SF16">
    <property type="entry name" value="PSBP DOMAIN-CONTAINING PROTEIN 7, CHLOROPLASTIC"/>
    <property type="match status" value="1"/>
</dbReference>
<dbReference type="Proteomes" id="UP000612055">
    <property type="component" value="Unassembled WGS sequence"/>
</dbReference>
<dbReference type="EMBL" id="JAEHOE010000100">
    <property type="protein sequence ID" value="KAG2487221.1"/>
    <property type="molecule type" value="Genomic_DNA"/>
</dbReference>
<dbReference type="Pfam" id="PF01789">
    <property type="entry name" value="PsbP"/>
    <property type="match status" value="1"/>
</dbReference>
<proteinExistence type="predicted"/>
<feature type="compositionally biased region" description="Low complexity" evidence="1">
    <location>
        <begin position="188"/>
        <end position="203"/>
    </location>
</feature>
<keyword evidence="4" id="KW-1185">Reference proteome</keyword>
<sequence length="367" mass="38559">MQLQASSRYRLTESSRAPAPAWHARPALSRGPAACRATPTDSERASADPTPPPPASGPRPSLADPVQTIAWGGTLPSGRRLVLGGLSCVGIALGGNLGGVTSALLGLDGGEAAGRLRADVLVPVRGHKRCYDEGLGFEFVYPAYWLADQTIARRRAQRAEDSRGGLPGRDWDLGPGRDWEDDLPPLGPRRAPAAGPGPADGGAATLRRRAAAVEPVAAFGPPGTTGEENVSVVVAPILPGFSLRGTMGAPREAAERLLASLAPPGSGLQPTLIAAEARSEPRAAARRLPGPDGVPPPRLQEGEDGGGEQLYYTLEYTMRGPKFYRHNVSVYTARSGLLYTFNAQCPQDRFEEDAAALRESAASFRLV</sequence>
<accession>A0A835XS30</accession>
<dbReference type="OrthoDB" id="414405at2759"/>
<name>A0A835XS30_9CHLO</name>
<feature type="compositionally biased region" description="Basic and acidic residues" evidence="1">
    <location>
        <begin position="158"/>
        <end position="178"/>
    </location>
</feature>
<comment type="caution">
    <text evidence="3">The sequence shown here is derived from an EMBL/GenBank/DDBJ whole genome shotgun (WGS) entry which is preliminary data.</text>
</comment>
<dbReference type="GO" id="GO:0015979">
    <property type="term" value="P:photosynthesis"/>
    <property type="evidence" value="ECO:0007669"/>
    <property type="project" value="InterPro"/>
</dbReference>
<dbReference type="PANTHER" id="PTHR31407">
    <property type="match status" value="1"/>
</dbReference>
<evidence type="ECO:0000313" key="4">
    <source>
        <dbReference type="Proteomes" id="UP000612055"/>
    </source>
</evidence>
<organism evidence="3 4">
    <name type="scientific">Edaphochlamys debaryana</name>
    <dbReference type="NCBI Taxonomy" id="47281"/>
    <lineage>
        <taxon>Eukaryota</taxon>
        <taxon>Viridiplantae</taxon>
        <taxon>Chlorophyta</taxon>
        <taxon>core chlorophytes</taxon>
        <taxon>Chlorophyceae</taxon>
        <taxon>CS clade</taxon>
        <taxon>Chlamydomonadales</taxon>
        <taxon>Chlamydomonadales incertae sedis</taxon>
        <taxon>Edaphochlamys</taxon>
    </lineage>
</organism>
<feature type="compositionally biased region" description="Polar residues" evidence="1">
    <location>
        <begin position="1"/>
        <end position="15"/>
    </location>
</feature>
<evidence type="ECO:0000256" key="1">
    <source>
        <dbReference type="SAM" id="MobiDB-lite"/>
    </source>
</evidence>
<dbReference type="GO" id="GO:0019898">
    <property type="term" value="C:extrinsic component of membrane"/>
    <property type="evidence" value="ECO:0007669"/>
    <property type="project" value="InterPro"/>
</dbReference>